<gene>
    <name evidence="1" type="ORF">Q4Q39_00425</name>
</gene>
<dbReference type="Proteomes" id="UP001176891">
    <property type="component" value="Unassembled WGS sequence"/>
</dbReference>
<reference evidence="1" key="1">
    <citation type="submission" date="2023-07" db="EMBL/GenBank/DDBJ databases">
        <title>Two novel species in the genus Flavivirga.</title>
        <authorList>
            <person name="Kwon K."/>
        </authorList>
    </citation>
    <scope>NUCLEOTIDE SEQUENCE</scope>
    <source>
        <strain evidence="1">KACC 14157</strain>
    </source>
</reference>
<evidence type="ECO:0000313" key="2">
    <source>
        <dbReference type="Proteomes" id="UP001176891"/>
    </source>
</evidence>
<dbReference type="EMBL" id="JAUOEM010000001">
    <property type="protein sequence ID" value="MDO5985855.1"/>
    <property type="molecule type" value="Genomic_DNA"/>
</dbReference>
<name>A0ABT8WWX6_9FLAO</name>
<comment type="caution">
    <text evidence="1">The sequence shown here is derived from an EMBL/GenBank/DDBJ whole genome shotgun (WGS) entry which is preliminary data.</text>
</comment>
<organism evidence="1 2">
    <name type="scientific">Flavivirga amylovorans</name>
    <dbReference type="NCBI Taxonomy" id="870486"/>
    <lineage>
        <taxon>Bacteria</taxon>
        <taxon>Pseudomonadati</taxon>
        <taxon>Bacteroidota</taxon>
        <taxon>Flavobacteriia</taxon>
        <taxon>Flavobacteriales</taxon>
        <taxon>Flavobacteriaceae</taxon>
        <taxon>Flavivirga</taxon>
    </lineage>
</organism>
<evidence type="ECO:0000313" key="1">
    <source>
        <dbReference type="EMBL" id="MDO5985855.1"/>
    </source>
</evidence>
<dbReference type="RefSeq" id="WP_303280401.1">
    <property type="nucleotide sequence ID" value="NZ_BAABCZ010000016.1"/>
</dbReference>
<proteinExistence type="predicted"/>
<protein>
    <submittedName>
        <fullName evidence="1">Uncharacterized protein</fullName>
    </submittedName>
</protein>
<sequence>MEEFKSAKRKNEISADKLDGDGALILAELKENWDEKKGKKKKKH</sequence>
<keyword evidence="2" id="KW-1185">Reference proteome</keyword>
<accession>A0ABT8WWX6</accession>